<dbReference type="EMBL" id="JBIVGG010000016">
    <property type="protein sequence ID" value="MFJ4083833.1"/>
    <property type="molecule type" value="Genomic_DNA"/>
</dbReference>
<reference evidence="2 3" key="1">
    <citation type="submission" date="2024-10" db="EMBL/GenBank/DDBJ databases">
        <title>The Natural Products Discovery Center: Release of the First 8490 Sequenced Strains for Exploring Actinobacteria Biosynthetic Diversity.</title>
        <authorList>
            <person name="Kalkreuter E."/>
            <person name="Kautsar S.A."/>
            <person name="Yang D."/>
            <person name="Bader C.D."/>
            <person name="Teijaro C.N."/>
            <person name="Fluegel L."/>
            <person name="Davis C.M."/>
            <person name="Simpson J.R."/>
            <person name="Lauterbach L."/>
            <person name="Steele A.D."/>
            <person name="Gui C."/>
            <person name="Meng S."/>
            <person name="Li G."/>
            <person name="Viehrig K."/>
            <person name="Ye F."/>
            <person name="Su P."/>
            <person name="Kiefer A.F."/>
            <person name="Nichols A."/>
            <person name="Cepeda A.J."/>
            <person name="Yan W."/>
            <person name="Fan B."/>
            <person name="Jiang Y."/>
            <person name="Adhikari A."/>
            <person name="Zheng C.-J."/>
            <person name="Schuster L."/>
            <person name="Cowan T.M."/>
            <person name="Smanski M.J."/>
            <person name="Chevrette M.G."/>
            <person name="De Carvalho L.P.S."/>
            <person name="Shen B."/>
        </authorList>
    </citation>
    <scope>NUCLEOTIDE SEQUENCE [LARGE SCALE GENOMIC DNA]</scope>
    <source>
        <strain evidence="2 3">NPDC089932</strain>
    </source>
</reference>
<evidence type="ECO:0000313" key="2">
    <source>
        <dbReference type="EMBL" id="MFJ4083833.1"/>
    </source>
</evidence>
<comment type="caution">
    <text evidence="2">The sequence shown here is derived from an EMBL/GenBank/DDBJ whole genome shotgun (WGS) entry which is preliminary data.</text>
</comment>
<feature type="chain" id="PRO_5045970476" description="Secreted protein" evidence="1">
    <location>
        <begin position="28"/>
        <end position="139"/>
    </location>
</feature>
<dbReference type="RefSeq" id="WP_359633041.1">
    <property type="nucleotide sequence ID" value="NZ_JBEYEN010000004.1"/>
</dbReference>
<sequence>MRRITTIVTTVAAAAAATLISAGPAAAANPPGCSSVSQVGSAGYIKLNGTTIASVKQYYGCGKNYSYVWVWETYRDRGWSSVYTAVVTREGDRHGGVSKARPAYEVWSNGASTADRCTRAVGQILINGQSYAASTSEVC</sequence>
<name>A0ABW8FP22_9ACTN</name>
<protein>
    <recommendedName>
        <fullName evidence="4">Secreted protein</fullName>
    </recommendedName>
</protein>
<organism evidence="2 3">
    <name type="scientific">Streptomyces iakyrus</name>
    <dbReference type="NCBI Taxonomy" id="68219"/>
    <lineage>
        <taxon>Bacteria</taxon>
        <taxon>Bacillati</taxon>
        <taxon>Actinomycetota</taxon>
        <taxon>Actinomycetes</taxon>
        <taxon>Kitasatosporales</taxon>
        <taxon>Streptomycetaceae</taxon>
        <taxon>Streptomyces</taxon>
    </lineage>
</organism>
<feature type="signal peptide" evidence="1">
    <location>
        <begin position="1"/>
        <end position="27"/>
    </location>
</feature>
<evidence type="ECO:0000313" key="3">
    <source>
        <dbReference type="Proteomes" id="UP001617511"/>
    </source>
</evidence>
<evidence type="ECO:0008006" key="4">
    <source>
        <dbReference type="Google" id="ProtNLM"/>
    </source>
</evidence>
<proteinExistence type="predicted"/>
<evidence type="ECO:0000256" key="1">
    <source>
        <dbReference type="SAM" id="SignalP"/>
    </source>
</evidence>
<accession>A0ABW8FP22</accession>
<gene>
    <name evidence="2" type="ORF">ACIP2Z_33395</name>
</gene>
<dbReference type="Proteomes" id="UP001617511">
    <property type="component" value="Unassembled WGS sequence"/>
</dbReference>
<keyword evidence="1" id="KW-0732">Signal</keyword>
<keyword evidence="3" id="KW-1185">Reference proteome</keyword>